<dbReference type="GO" id="GO:0008757">
    <property type="term" value="F:S-adenosylmethionine-dependent methyltransferase activity"/>
    <property type="evidence" value="ECO:0007669"/>
    <property type="project" value="TreeGrafter"/>
</dbReference>
<reference evidence="6 7" key="1">
    <citation type="submission" date="2019-06" db="EMBL/GenBank/DDBJ databases">
        <title>A chromosomal-level reference genome of Carpinus fangiana (Coryloideae, Betulaceae).</title>
        <authorList>
            <person name="Yang X."/>
            <person name="Wang Z."/>
            <person name="Zhang L."/>
            <person name="Hao G."/>
            <person name="Liu J."/>
            <person name="Yang Y."/>
        </authorList>
    </citation>
    <scope>NUCLEOTIDE SEQUENCE [LARGE SCALE GENOMIC DNA]</scope>
    <source>
        <strain evidence="6">Cfa_2016G</strain>
        <tissue evidence="6">Leaf</tissue>
    </source>
</reference>
<dbReference type="InterPro" id="IPR029063">
    <property type="entry name" value="SAM-dependent_MTases_sf"/>
</dbReference>
<comment type="function">
    <text evidence="1">Methylates caffeoyl-CoA to feruloyl-CoA and 5-hydroxyferuloyl-CoA to sinapoyl-CoA. Plays a role in the synthesis of feruloylated polysaccharides. Involved in the reinforcement of the plant cell wall. Also involved in the responding to wounding or pathogen challenge by the increased formation of cell wall-bound ferulic acid polymers.</text>
</comment>
<proteinExistence type="inferred from homology"/>
<dbReference type="InterPro" id="IPR050362">
    <property type="entry name" value="Cation-dep_OMT"/>
</dbReference>
<dbReference type="OrthoDB" id="10251242at2759"/>
<dbReference type="InterPro" id="IPR002935">
    <property type="entry name" value="SAM_O-MeTrfase"/>
</dbReference>
<evidence type="ECO:0000256" key="2">
    <source>
        <dbReference type="ARBA" id="ARBA00022603"/>
    </source>
</evidence>
<keyword evidence="7" id="KW-1185">Reference proteome</keyword>
<keyword evidence="3" id="KW-0808">Transferase</keyword>
<gene>
    <name evidence="6" type="ORF">FH972_021611</name>
</gene>
<dbReference type="GO" id="GO:0008171">
    <property type="term" value="F:O-methyltransferase activity"/>
    <property type="evidence" value="ECO:0007669"/>
    <property type="project" value="InterPro"/>
</dbReference>
<evidence type="ECO:0000256" key="5">
    <source>
        <dbReference type="ARBA" id="ARBA00023453"/>
    </source>
</evidence>
<keyword evidence="2" id="KW-0489">Methyltransferase</keyword>
<dbReference type="GO" id="GO:0032259">
    <property type="term" value="P:methylation"/>
    <property type="evidence" value="ECO:0007669"/>
    <property type="project" value="UniProtKB-KW"/>
</dbReference>
<dbReference type="PANTHER" id="PTHR10509:SF14">
    <property type="entry name" value="CAFFEOYL-COA O-METHYLTRANSFERASE 3-RELATED"/>
    <property type="match status" value="1"/>
</dbReference>
<dbReference type="AlphaFoldDB" id="A0A5N6KQG9"/>
<protein>
    <recommendedName>
        <fullName evidence="8">O-methyltransferase domain-containing protein</fullName>
    </recommendedName>
</protein>
<evidence type="ECO:0000256" key="4">
    <source>
        <dbReference type="ARBA" id="ARBA00022691"/>
    </source>
</evidence>
<comment type="similarity">
    <text evidence="5">Belongs to the class I-like SAM-binding methyltransferase superfamily. Cation-dependent O-methyltransferase family.</text>
</comment>
<dbReference type="EMBL" id="VIBQ01000009">
    <property type="protein sequence ID" value="KAB8337310.1"/>
    <property type="molecule type" value="Genomic_DNA"/>
</dbReference>
<organism evidence="6 7">
    <name type="scientific">Carpinus fangiana</name>
    <dbReference type="NCBI Taxonomy" id="176857"/>
    <lineage>
        <taxon>Eukaryota</taxon>
        <taxon>Viridiplantae</taxon>
        <taxon>Streptophyta</taxon>
        <taxon>Embryophyta</taxon>
        <taxon>Tracheophyta</taxon>
        <taxon>Spermatophyta</taxon>
        <taxon>Magnoliopsida</taxon>
        <taxon>eudicotyledons</taxon>
        <taxon>Gunneridae</taxon>
        <taxon>Pentapetalae</taxon>
        <taxon>rosids</taxon>
        <taxon>fabids</taxon>
        <taxon>Fagales</taxon>
        <taxon>Betulaceae</taxon>
        <taxon>Carpinus</taxon>
    </lineage>
</organism>
<dbReference type="Proteomes" id="UP000327013">
    <property type="component" value="Unassembled WGS sequence"/>
</dbReference>
<sequence>MASNAASFIGSSPHAPEPFWIAVDDYTLTHLNHHQRLDTILSASVSAGLPPIATHPVLAKTLAMQARATNTTHALEVGTLGGYTPAWLATLNPGIKVTTVEVSEAHAAVARENLRAALGEAWAERVEIVVGAGRDVLPRLRAEVEAGTRERFGLTYIDADKENNWFYFDNAVAMSRQGASVYVDNVVRGGNLVLGFEYGSRKGAASEAVLGSREVVEKAGKDERVEAVVMQTTSGKSWDGHLWATVN</sequence>
<dbReference type="Gene3D" id="3.40.50.150">
    <property type="entry name" value="Vaccinia Virus protein VP39"/>
    <property type="match status" value="1"/>
</dbReference>
<evidence type="ECO:0000256" key="1">
    <source>
        <dbReference type="ARBA" id="ARBA00002334"/>
    </source>
</evidence>
<name>A0A5N6KQG9_9ROSI</name>
<evidence type="ECO:0008006" key="8">
    <source>
        <dbReference type="Google" id="ProtNLM"/>
    </source>
</evidence>
<dbReference type="PANTHER" id="PTHR10509">
    <property type="entry name" value="O-METHYLTRANSFERASE-RELATED"/>
    <property type="match status" value="1"/>
</dbReference>
<evidence type="ECO:0000256" key="3">
    <source>
        <dbReference type="ARBA" id="ARBA00022679"/>
    </source>
</evidence>
<accession>A0A5N6KQG9</accession>
<evidence type="ECO:0000313" key="6">
    <source>
        <dbReference type="EMBL" id="KAB8337310.1"/>
    </source>
</evidence>
<dbReference type="PROSITE" id="PS51682">
    <property type="entry name" value="SAM_OMT_I"/>
    <property type="match status" value="1"/>
</dbReference>
<dbReference type="Pfam" id="PF01596">
    <property type="entry name" value="Methyltransf_3"/>
    <property type="match status" value="1"/>
</dbReference>
<keyword evidence="4" id="KW-0949">S-adenosyl-L-methionine</keyword>
<dbReference type="CDD" id="cd02440">
    <property type="entry name" value="AdoMet_MTases"/>
    <property type="match status" value="1"/>
</dbReference>
<comment type="caution">
    <text evidence="6">The sequence shown here is derived from an EMBL/GenBank/DDBJ whole genome shotgun (WGS) entry which is preliminary data.</text>
</comment>
<evidence type="ECO:0000313" key="7">
    <source>
        <dbReference type="Proteomes" id="UP000327013"/>
    </source>
</evidence>
<dbReference type="SUPFAM" id="SSF53335">
    <property type="entry name" value="S-adenosyl-L-methionine-dependent methyltransferases"/>
    <property type="match status" value="1"/>
</dbReference>